<sequence>MVRLIKLLLNDWYLYTQNLIYEIQHILVLISVIVVNFPSNKTNLTNLQSSKMLYTYVYKL</sequence>
<keyword evidence="3" id="KW-1185">Reference proteome</keyword>
<name>K7YLH0_9PROT</name>
<proteinExistence type="predicted"/>
<dbReference type="KEGG" id="thal:A1OE_133"/>
<protein>
    <submittedName>
        <fullName evidence="2">Uncharacterized protein</fullName>
    </submittedName>
</protein>
<reference evidence="2 3" key="1">
    <citation type="journal article" date="2012" name="Proc. Natl. Acad. Sci. U.S.A.">
        <title>Genome streamlining and chemical defense in a coral reef symbiosis.</title>
        <authorList>
            <person name="Kwan J.C."/>
            <person name="Donia M.S."/>
            <person name="Han A.W."/>
            <person name="Hirose E."/>
            <person name="Haygood M.G."/>
            <person name="Schmidt E.W."/>
        </authorList>
    </citation>
    <scope>NUCLEOTIDE SEQUENCE [LARGE SCALE GENOMIC DNA]</scope>
    <source>
        <strain evidence="2 3">L2</strain>
    </source>
</reference>
<feature type="transmembrane region" description="Helical" evidence="1">
    <location>
        <begin position="20"/>
        <end position="37"/>
    </location>
</feature>
<dbReference type="Proteomes" id="UP000010077">
    <property type="component" value="Chromosome"/>
</dbReference>
<evidence type="ECO:0000256" key="1">
    <source>
        <dbReference type="SAM" id="Phobius"/>
    </source>
</evidence>
<dbReference type="EMBL" id="CP003539">
    <property type="protein sequence ID" value="AFX98337.1"/>
    <property type="molecule type" value="Genomic_DNA"/>
</dbReference>
<organism evidence="2 3">
    <name type="scientific">Candidatus Endolissoclinum faulkneri L2</name>
    <dbReference type="NCBI Taxonomy" id="1193729"/>
    <lineage>
        <taxon>Bacteria</taxon>
        <taxon>Pseudomonadati</taxon>
        <taxon>Pseudomonadota</taxon>
        <taxon>Alphaproteobacteria</taxon>
        <taxon>Rhodospirillales</taxon>
        <taxon>Rhodospirillaceae</taxon>
        <taxon>Candidatus Endolissoclinum</taxon>
    </lineage>
</organism>
<gene>
    <name evidence="2" type="ORF">A1OE_133</name>
</gene>
<dbReference type="HOGENOM" id="CLU_2932633_0_0_5"/>
<evidence type="ECO:0000313" key="3">
    <source>
        <dbReference type="Proteomes" id="UP000010077"/>
    </source>
</evidence>
<keyword evidence="1" id="KW-1133">Transmembrane helix</keyword>
<accession>K7YLH0</accession>
<evidence type="ECO:0000313" key="2">
    <source>
        <dbReference type="EMBL" id="AFX98337.1"/>
    </source>
</evidence>
<keyword evidence="1" id="KW-0472">Membrane</keyword>
<keyword evidence="1" id="KW-0812">Transmembrane</keyword>
<dbReference type="AlphaFoldDB" id="K7YLH0"/>